<name>A0A8J2K0A3_9HEXA</name>
<feature type="compositionally biased region" description="Low complexity" evidence="10">
    <location>
        <begin position="590"/>
        <end position="604"/>
    </location>
</feature>
<dbReference type="EMBL" id="CAJVCH010185254">
    <property type="protein sequence ID" value="CAG7729852.1"/>
    <property type="molecule type" value="Genomic_DNA"/>
</dbReference>
<evidence type="ECO:0000313" key="13">
    <source>
        <dbReference type="Proteomes" id="UP000708208"/>
    </source>
</evidence>
<comment type="subcellular location">
    <subcellularLocation>
        <location evidence="1">Secreted</location>
    </subcellularLocation>
</comment>
<feature type="disulfide bond" evidence="9">
    <location>
        <begin position="457"/>
        <end position="472"/>
    </location>
</feature>
<keyword evidence="4" id="KW-0732">Signal</keyword>
<dbReference type="InterPro" id="IPR018114">
    <property type="entry name" value="TRYPSIN_HIS"/>
</dbReference>
<evidence type="ECO:0000259" key="11">
    <source>
        <dbReference type="PROSITE" id="PS50240"/>
    </source>
</evidence>
<keyword evidence="7 9" id="KW-1015">Disulfide bond</keyword>
<comment type="caution">
    <text evidence="12">The sequence shown here is derived from an EMBL/GenBank/DDBJ whole genome shotgun (WGS) entry which is preliminary data.</text>
</comment>
<evidence type="ECO:0000256" key="5">
    <source>
        <dbReference type="ARBA" id="ARBA00022737"/>
    </source>
</evidence>
<feature type="disulfide bond" evidence="9">
    <location>
        <begin position="323"/>
        <end position="338"/>
    </location>
</feature>
<dbReference type="Pfam" id="PF00057">
    <property type="entry name" value="Ldl_recept_a"/>
    <property type="match status" value="6"/>
</dbReference>
<sequence length="653" mass="71827">MGLIPESNHLDYEAENGARIIGGTDALSGEFPHQVQLKYFGDHLCGATLISSFLVLTAAHCVMYKSPRRVKVVSGEYRLSANDSTEQFRDTRQIFMHEDYHEKTYANDIALLLLANEFQLDNFTKVISLPQENMTFTGEAIVTGWGRLLERVYSPGDTLQKVTVPIVPRETCRESYALLNRNITENQICAGAHKKDSCKADSGGPLTCSLNGTKYLCGIVSYGFGCGRERFPGVYTNVAKYQSWIEAKISEIKSNNFCPPEFFQCQKEHDCIPITFKCDDDADCSDETDELPSLCNGTQTNKCRLSQFRCATSGECLSYLTRCNGVKDCGDNSDEENCFDDSNEIDMTTVASVSITMLPVTSPTQTISTSDFILPTTPKEVKEIPSLSTSPVTSTTDLPVEYSTVPIESQVTVATTEKMAPPTKPSFNDVEISTIPPCPGTMFQCHNQKCIPTSFLCDNENDCEDNSDEENCVVTTALNGASGNRAKPCNSNQFQCSSNKCIPMSFKCDGDFDCGPGSTSDEENCPEGERTCASNQFQCAGGKSCIPISWRCDREYDCADHSDEKNCSRNDTMTDESPFATTLTELVSETTATSSSASTTTENSSENEIDVDDTTTGNCSRFQFKCKSGECISSRWRCDGHGDCVDRSDERNC</sequence>
<dbReference type="FunFam" id="2.40.10.10:FF:000047">
    <property type="entry name" value="Trypsin eta"/>
    <property type="match status" value="1"/>
</dbReference>
<keyword evidence="8" id="KW-0325">Glycoprotein</keyword>
<dbReference type="FunFam" id="4.10.400.10:FF:000034">
    <property type="entry name" value="Low-density lipoprotein receptor-related protein 2"/>
    <property type="match status" value="1"/>
</dbReference>
<dbReference type="PROSITE" id="PS50240">
    <property type="entry name" value="TRYPSIN_DOM"/>
    <property type="match status" value="1"/>
</dbReference>
<feature type="region of interest" description="Disordered" evidence="10">
    <location>
        <begin position="590"/>
        <end position="610"/>
    </location>
</feature>
<feature type="disulfide bond" evidence="9">
    <location>
        <begin position="445"/>
        <end position="463"/>
    </location>
</feature>
<dbReference type="GO" id="GO:0005576">
    <property type="term" value="C:extracellular region"/>
    <property type="evidence" value="ECO:0007669"/>
    <property type="project" value="UniProtKB-SubCell"/>
</dbReference>
<dbReference type="CDD" id="cd00190">
    <property type="entry name" value="Tryp_SPc"/>
    <property type="match status" value="1"/>
</dbReference>
<feature type="disulfide bond" evidence="9">
    <location>
        <begin position="638"/>
        <end position="653"/>
    </location>
</feature>
<comment type="caution">
    <text evidence="9">Lacks conserved residue(s) required for the propagation of feature annotation.</text>
</comment>
<proteinExistence type="predicted"/>
<evidence type="ECO:0000256" key="6">
    <source>
        <dbReference type="ARBA" id="ARBA00022825"/>
    </source>
</evidence>
<evidence type="ECO:0000256" key="4">
    <source>
        <dbReference type="ARBA" id="ARBA00022729"/>
    </source>
</evidence>
<dbReference type="InterPro" id="IPR023415">
    <property type="entry name" value="LDLR_class-A_CS"/>
</dbReference>
<feature type="disulfide bond" evidence="9">
    <location>
        <begin position="626"/>
        <end position="644"/>
    </location>
</feature>
<feature type="disulfide bond" evidence="9">
    <location>
        <begin position="438"/>
        <end position="450"/>
    </location>
</feature>
<dbReference type="PROSITE" id="PS50068">
    <property type="entry name" value="LDLRA_2"/>
    <property type="match status" value="6"/>
</dbReference>
<dbReference type="SMART" id="SM00020">
    <property type="entry name" value="Tryp_SPc"/>
    <property type="match status" value="1"/>
</dbReference>
<evidence type="ECO:0000313" key="12">
    <source>
        <dbReference type="EMBL" id="CAG7729852.1"/>
    </source>
</evidence>
<evidence type="ECO:0000256" key="10">
    <source>
        <dbReference type="SAM" id="MobiDB-lite"/>
    </source>
</evidence>
<reference evidence="12" key="1">
    <citation type="submission" date="2021-06" db="EMBL/GenBank/DDBJ databases">
        <authorList>
            <person name="Hodson N. C."/>
            <person name="Mongue J. A."/>
            <person name="Jaron S. K."/>
        </authorList>
    </citation>
    <scope>NUCLEOTIDE SEQUENCE</scope>
</reference>
<dbReference type="GO" id="GO:0016485">
    <property type="term" value="P:protein processing"/>
    <property type="evidence" value="ECO:0007669"/>
    <property type="project" value="UniProtKB-ARBA"/>
</dbReference>
<keyword evidence="13" id="KW-1185">Reference proteome</keyword>
<dbReference type="PANTHER" id="PTHR24252:SF18">
    <property type="entry name" value="OVOCHYMASE 1"/>
    <property type="match status" value="1"/>
</dbReference>
<keyword evidence="2" id="KW-0964">Secreted</keyword>
<dbReference type="GO" id="GO:0004252">
    <property type="term" value="F:serine-type endopeptidase activity"/>
    <property type="evidence" value="ECO:0007669"/>
    <property type="project" value="InterPro"/>
</dbReference>
<dbReference type="PROSITE" id="PS00134">
    <property type="entry name" value="TRYPSIN_HIS"/>
    <property type="match status" value="1"/>
</dbReference>
<dbReference type="InterPro" id="IPR002172">
    <property type="entry name" value="LDrepeatLR_classA_rpt"/>
</dbReference>
<keyword evidence="6" id="KW-0720">Serine protease</keyword>
<accession>A0A8J2K0A3</accession>
<feature type="disulfide bond" evidence="9">
    <location>
        <begin position="619"/>
        <end position="631"/>
    </location>
</feature>
<dbReference type="SMART" id="SM00192">
    <property type="entry name" value="LDLa"/>
    <property type="match status" value="6"/>
</dbReference>
<evidence type="ECO:0000256" key="9">
    <source>
        <dbReference type="PROSITE-ProRule" id="PRU00124"/>
    </source>
</evidence>
<keyword evidence="5" id="KW-0677">Repeat</keyword>
<keyword evidence="3" id="KW-0645">Protease</keyword>
<dbReference type="Pfam" id="PF00089">
    <property type="entry name" value="Trypsin"/>
    <property type="match status" value="1"/>
</dbReference>
<dbReference type="Proteomes" id="UP000708208">
    <property type="component" value="Unassembled WGS sequence"/>
</dbReference>
<protein>
    <recommendedName>
        <fullName evidence="11">Peptidase S1 domain-containing protein</fullName>
    </recommendedName>
</protein>
<dbReference type="OrthoDB" id="6512489at2759"/>
<evidence type="ECO:0000256" key="2">
    <source>
        <dbReference type="ARBA" id="ARBA00022525"/>
    </source>
</evidence>
<gene>
    <name evidence="12" type="ORF">AFUS01_LOCUS18543</name>
</gene>
<evidence type="ECO:0000256" key="1">
    <source>
        <dbReference type="ARBA" id="ARBA00004613"/>
    </source>
</evidence>
<dbReference type="InterPro" id="IPR001254">
    <property type="entry name" value="Trypsin_dom"/>
</dbReference>
<dbReference type="AlphaFoldDB" id="A0A8J2K0A3"/>
<dbReference type="PROSITE" id="PS01209">
    <property type="entry name" value="LDLRA_1"/>
    <property type="match status" value="2"/>
</dbReference>
<dbReference type="PANTHER" id="PTHR24252">
    <property type="entry name" value="ACROSIN-RELATED"/>
    <property type="match status" value="1"/>
</dbReference>
<organism evidence="12 13">
    <name type="scientific">Allacma fusca</name>
    <dbReference type="NCBI Taxonomy" id="39272"/>
    <lineage>
        <taxon>Eukaryota</taxon>
        <taxon>Metazoa</taxon>
        <taxon>Ecdysozoa</taxon>
        <taxon>Arthropoda</taxon>
        <taxon>Hexapoda</taxon>
        <taxon>Collembola</taxon>
        <taxon>Symphypleona</taxon>
        <taxon>Sminthuridae</taxon>
        <taxon>Allacma</taxon>
    </lineage>
</organism>
<evidence type="ECO:0000256" key="7">
    <source>
        <dbReference type="ARBA" id="ARBA00023157"/>
    </source>
</evidence>
<feature type="domain" description="Peptidase S1" evidence="11">
    <location>
        <begin position="20"/>
        <end position="250"/>
    </location>
</feature>
<evidence type="ECO:0000256" key="3">
    <source>
        <dbReference type="ARBA" id="ARBA00022670"/>
    </source>
</evidence>
<evidence type="ECO:0000256" key="8">
    <source>
        <dbReference type="ARBA" id="ARBA00023180"/>
    </source>
</evidence>
<dbReference type="CDD" id="cd00112">
    <property type="entry name" value="LDLa"/>
    <property type="match status" value="6"/>
</dbReference>
<dbReference type="FunFam" id="4.10.400.10:FF:000011">
    <property type="entry name" value="Low-density lipoprotein receptor-related protein 1"/>
    <property type="match status" value="1"/>
</dbReference>
<feature type="disulfide bond" evidence="9">
    <location>
        <begin position="489"/>
        <end position="501"/>
    </location>
</feature>
<feature type="disulfide bond" evidence="9">
    <location>
        <begin position="496"/>
        <end position="514"/>
    </location>
</feature>
<dbReference type="FunFam" id="4.10.400.10:FF:000065">
    <property type="entry name" value="Transmembrane protease serine 7"/>
    <property type="match status" value="1"/>
</dbReference>
<keyword evidence="6" id="KW-0378">Hydrolase</keyword>
<feature type="disulfide bond" evidence="9">
    <location>
        <begin position="552"/>
        <end position="567"/>
    </location>
</feature>